<dbReference type="InterPro" id="IPR011010">
    <property type="entry name" value="DNA_brk_join_enz"/>
</dbReference>
<evidence type="ECO:0000313" key="4">
    <source>
        <dbReference type="Proteomes" id="UP001238088"/>
    </source>
</evidence>
<protein>
    <submittedName>
        <fullName evidence="3">Integrase</fullName>
    </submittedName>
</protein>
<dbReference type="InterPro" id="IPR013762">
    <property type="entry name" value="Integrase-like_cat_sf"/>
</dbReference>
<dbReference type="Proteomes" id="UP001238088">
    <property type="component" value="Unassembled WGS sequence"/>
</dbReference>
<proteinExistence type="predicted"/>
<dbReference type="Pfam" id="PF00589">
    <property type="entry name" value="Phage_integrase"/>
    <property type="match status" value="1"/>
</dbReference>
<accession>A0ABU0ABM3</accession>
<dbReference type="SUPFAM" id="SSF56349">
    <property type="entry name" value="DNA breaking-rejoining enzymes"/>
    <property type="match status" value="1"/>
</dbReference>
<gene>
    <name evidence="3" type="ORF">J2S17_000527</name>
</gene>
<name>A0ABU0ABM3_9BACI</name>
<dbReference type="RefSeq" id="WP_307471616.1">
    <property type="nucleotide sequence ID" value="NZ_JAUSUB010000002.1"/>
</dbReference>
<dbReference type="EMBL" id="JAUSUB010000002">
    <property type="protein sequence ID" value="MDQ0268658.1"/>
    <property type="molecule type" value="Genomic_DNA"/>
</dbReference>
<sequence>MHGKKMVLTSTPLPLLPGSVDYKKSDVRFIRLHDLRRTSATLLINQGIHAKIISERLGHSDIKVTMNTYGHALRRADHEAANKLNDLFSKKG</sequence>
<evidence type="ECO:0000313" key="3">
    <source>
        <dbReference type="EMBL" id="MDQ0268658.1"/>
    </source>
</evidence>
<organism evidence="3 4">
    <name type="scientific">Cytobacillus purgationiresistens</name>
    <dbReference type="NCBI Taxonomy" id="863449"/>
    <lineage>
        <taxon>Bacteria</taxon>
        <taxon>Bacillati</taxon>
        <taxon>Bacillota</taxon>
        <taxon>Bacilli</taxon>
        <taxon>Bacillales</taxon>
        <taxon>Bacillaceae</taxon>
        <taxon>Cytobacillus</taxon>
    </lineage>
</organism>
<reference evidence="3 4" key="1">
    <citation type="submission" date="2023-07" db="EMBL/GenBank/DDBJ databases">
        <title>Genomic Encyclopedia of Type Strains, Phase IV (KMG-IV): sequencing the most valuable type-strain genomes for metagenomic binning, comparative biology and taxonomic classification.</title>
        <authorList>
            <person name="Goeker M."/>
        </authorList>
    </citation>
    <scope>NUCLEOTIDE SEQUENCE [LARGE SCALE GENOMIC DNA]</scope>
    <source>
        <strain evidence="3 4">DSM 23494</strain>
    </source>
</reference>
<evidence type="ECO:0000259" key="2">
    <source>
        <dbReference type="Pfam" id="PF00589"/>
    </source>
</evidence>
<keyword evidence="4" id="KW-1185">Reference proteome</keyword>
<evidence type="ECO:0000256" key="1">
    <source>
        <dbReference type="ARBA" id="ARBA00023172"/>
    </source>
</evidence>
<dbReference type="InterPro" id="IPR002104">
    <property type="entry name" value="Integrase_catalytic"/>
</dbReference>
<keyword evidence="1" id="KW-0233">DNA recombination</keyword>
<feature type="domain" description="Tyr recombinase" evidence="2">
    <location>
        <begin position="29"/>
        <end position="72"/>
    </location>
</feature>
<dbReference type="Gene3D" id="1.10.443.10">
    <property type="entry name" value="Intergrase catalytic core"/>
    <property type="match status" value="1"/>
</dbReference>
<comment type="caution">
    <text evidence="3">The sequence shown here is derived from an EMBL/GenBank/DDBJ whole genome shotgun (WGS) entry which is preliminary data.</text>
</comment>